<gene>
    <name evidence="2" type="ORF">CRG98_027031</name>
</gene>
<accession>A0A2I0J9A8</accession>
<dbReference type="AlphaFoldDB" id="A0A2I0J9A8"/>
<keyword evidence="3" id="KW-1185">Reference proteome</keyword>
<feature type="compositionally biased region" description="Basic residues" evidence="1">
    <location>
        <begin position="80"/>
        <end position="98"/>
    </location>
</feature>
<reference evidence="2 3" key="1">
    <citation type="submission" date="2017-11" db="EMBL/GenBank/DDBJ databases">
        <title>De-novo sequencing of pomegranate (Punica granatum L.) genome.</title>
        <authorList>
            <person name="Akparov Z."/>
            <person name="Amiraslanov A."/>
            <person name="Hajiyeva S."/>
            <person name="Abbasov M."/>
            <person name="Kaur K."/>
            <person name="Hamwieh A."/>
            <person name="Solovyev V."/>
            <person name="Salamov A."/>
            <person name="Braich B."/>
            <person name="Kosarev P."/>
            <person name="Mahmoud A."/>
            <person name="Hajiyev E."/>
            <person name="Babayeva S."/>
            <person name="Izzatullayeva V."/>
            <person name="Mammadov A."/>
            <person name="Mammadov A."/>
            <person name="Sharifova S."/>
            <person name="Ojaghi J."/>
            <person name="Eynullazada K."/>
            <person name="Bayramov B."/>
            <person name="Abdulazimova A."/>
            <person name="Shahmuradov I."/>
        </authorList>
    </citation>
    <scope>NUCLEOTIDE SEQUENCE [LARGE SCALE GENOMIC DNA]</scope>
    <source>
        <strain evidence="3">cv. AG2017</strain>
        <tissue evidence="2">Leaf</tissue>
    </source>
</reference>
<protein>
    <submittedName>
        <fullName evidence="2">Uncharacterized protein</fullName>
    </submittedName>
</protein>
<evidence type="ECO:0000256" key="1">
    <source>
        <dbReference type="SAM" id="MobiDB-lite"/>
    </source>
</evidence>
<comment type="caution">
    <text evidence="2">The sequence shown here is derived from an EMBL/GenBank/DDBJ whole genome shotgun (WGS) entry which is preliminary data.</text>
</comment>
<name>A0A2I0J9A8_PUNGR</name>
<feature type="compositionally biased region" description="Basic and acidic residues" evidence="1">
    <location>
        <begin position="204"/>
        <end position="234"/>
    </location>
</feature>
<evidence type="ECO:0000313" key="3">
    <source>
        <dbReference type="Proteomes" id="UP000233551"/>
    </source>
</evidence>
<proteinExistence type="predicted"/>
<feature type="compositionally biased region" description="Basic and acidic residues" evidence="1">
    <location>
        <begin position="124"/>
        <end position="137"/>
    </location>
</feature>
<dbReference type="EMBL" id="PGOL01001925">
    <property type="protein sequence ID" value="PKI52603.1"/>
    <property type="molecule type" value="Genomic_DNA"/>
</dbReference>
<dbReference type="Proteomes" id="UP000233551">
    <property type="component" value="Unassembled WGS sequence"/>
</dbReference>
<evidence type="ECO:0000313" key="2">
    <source>
        <dbReference type="EMBL" id="PKI52603.1"/>
    </source>
</evidence>
<sequence>MQGRSPKAVNAGLKPDEGPKPNAGNARLKPDARNAGPKLDAGSKPNAWPKPNARNAGLKLDAGNAGPKPDVVNARLKPNAGRKPKAGPKPNAGRKPKAGPKPTAINSGSEPDAGRKLKSGAQPDAERKPKSGADARCSKCRAAPRCRAEAQKWGQSPKVWPKPDAVNVRPKTDAGLKPNVRLKPNTGNAEPKPNVVNAGPKLDAGSKPKSDKCIPNRKVQEMQKTKVNAEEQRGALKVGRPSVHSSLYPGGRVKAAGGLPAKVSMTRRSCGVGGRAGRPLVIARLAMER</sequence>
<organism evidence="2 3">
    <name type="scientific">Punica granatum</name>
    <name type="common">Pomegranate</name>
    <dbReference type="NCBI Taxonomy" id="22663"/>
    <lineage>
        <taxon>Eukaryota</taxon>
        <taxon>Viridiplantae</taxon>
        <taxon>Streptophyta</taxon>
        <taxon>Embryophyta</taxon>
        <taxon>Tracheophyta</taxon>
        <taxon>Spermatophyta</taxon>
        <taxon>Magnoliopsida</taxon>
        <taxon>eudicotyledons</taxon>
        <taxon>Gunneridae</taxon>
        <taxon>Pentapetalae</taxon>
        <taxon>rosids</taxon>
        <taxon>malvids</taxon>
        <taxon>Myrtales</taxon>
        <taxon>Lythraceae</taxon>
        <taxon>Punica</taxon>
    </lineage>
</organism>
<feature type="region of interest" description="Disordered" evidence="1">
    <location>
        <begin position="1"/>
        <end position="249"/>
    </location>
</feature>